<keyword evidence="2" id="KW-1185">Reference proteome</keyword>
<evidence type="ECO:0000313" key="1">
    <source>
        <dbReference type="EMBL" id="KAJ3481378.1"/>
    </source>
</evidence>
<sequence>MGNQHVVRVIFIEISMNDLSGLDYECLNSLVDDFGFVHQLGLRFGQTDLNIPPQVSAQQIASLLKPGRLVYLNGSLCDSDNPGPDAATSSRLLTDVRRQQEGICVETRAQIAFRTQIITQTLIGLSAHRCIEDDKGRHLEVMEEQVRVYRELENLRYGESRLTESLLRYTVVDTRNVQKVERQAETVNDQTVVIPSHRGEDLRVLRSLVQALSGAVLDLTELQRNEEALEYGKEVVNISRTRMEEDPMEFTRILSDALSNAADNLWYLRRYEEVLEHDKEVVVIRRDLAQGNPSEHLPGLAKSLDYAGQALFDLGRLGDAFEKSKQAPSSSCYIPRPYSTHSLQTWTP</sequence>
<accession>A0AAD5V0V5</accession>
<name>A0AAD5V0V5_9APHY</name>
<dbReference type="SUPFAM" id="SSF48452">
    <property type="entry name" value="TPR-like"/>
    <property type="match status" value="1"/>
</dbReference>
<dbReference type="InterPro" id="IPR011990">
    <property type="entry name" value="TPR-like_helical_dom_sf"/>
</dbReference>
<evidence type="ECO:0000313" key="2">
    <source>
        <dbReference type="Proteomes" id="UP001212997"/>
    </source>
</evidence>
<dbReference type="AlphaFoldDB" id="A0AAD5V0V5"/>
<reference evidence="1" key="1">
    <citation type="submission" date="2022-07" db="EMBL/GenBank/DDBJ databases">
        <title>Genome Sequence of Physisporinus lineatus.</title>
        <authorList>
            <person name="Buettner E."/>
        </authorList>
    </citation>
    <scope>NUCLEOTIDE SEQUENCE</scope>
    <source>
        <strain evidence="1">VT162</strain>
    </source>
</reference>
<organism evidence="1 2">
    <name type="scientific">Meripilus lineatus</name>
    <dbReference type="NCBI Taxonomy" id="2056292"/>
    <lineage>
        <taxon>Eukaryota</taxon>
        <taxon>Fungi</taxon>
        <taxon>Dikarya</taxon>
        <taxon>Basidiomycota</taxon>
        <taxon>Agaricomycotina</taxon>
        <taxon>Agaricomycetes</taxon>
        <taxon>Polyporales</taxon>
        <taxon>Meripilaceae</taxon>
        <taxon>Meripilus</taxon>
    </lineage>
</organism>
<dbReference type="EMBL" id="JANAWD010000324">
    <property type="protein sequence ID" value="KAJ3481378.1"/>
    <property type="molecule type" value="Genomic_DNA"/>
</dbReference>
<gene>
    <name evidence="1" type="ORF">NLI96_g7698</name>
</gene>
<dbReference type="Proteomes" id="UP001212997">
    <property type="component" value="Unassembled WGS sequence"/>
</dbReference>
<proteinExistence type="predicted"/>
<protein>
    <submittedName>
        <fullName evidence="1">Uncharacterized protein</fullName>
    </submittedName>
</protein>
<dbReference type="Gene3D" id="1.25.40.10">
    <property type="entry name" value="Tetratricopeptide repeat domain"/>
    <property type="match status" value="1"/>
</dbReference>
<comment type="caution">
    <text evidence="1">The sequence shown here is derived from an EMBL/GenBank/DDBJ whole genome shotgun (WGS) entry which is preliminary data.</text>
</comment>